<name>A0A212KDX4_9FIRM</name>
<gene>
    <name evidence="2" type="ORF">KL86CLO1_12744</name>
</gene>
<evidence type="ECO:0000313" key="2">
    <source>
        <dbReference type="EMBL" id="SBW09818.1"/>
    </source>
</evidence>
<dbReference type="PANTHER" id="PTHR40590:SF1">
    <property type="entry name" value="CYTOPLASMIC PROTEIN"/>
    <property type="match status" value="1"/>
</dbReference>
<protein>
    <recommendedName>
        <fullName evidence="3">TraB family</fullName>
    </recommendedName>
</protein>
<evidence type="ECO:0000256" key="1">
    <source>
        <dbReference type="SAM" id="SignalP"/>
    </source>
</evidence>
<dbReference type="AlphaFoldDB" id="A0A212KDX4"/>
<evidence type="ECO:0008006" key="3">
    <source>
        <dbReference type="Google" id="ProtNLM"/>
    </source>
</evidence>
<dbReference type="Pfam" id="PF01963">
    <property type="entry name" value="TraB_PrgY_gumN"/>
    <property type="match status" value="1"/>
</dbReference>
<dbReference type="CDD" id="cd14789">
    <property type="entry name" value="Tiki"/>
    <property type="match status" value="1"/>
</dbReference>
<dbReference type="EMBL" id="FLUN01000001">
    <property type="protein sequence ID" value="SBW09818.1"/>
    <property type="molecule type" value="Genomic_DNA"/>
</dbReference>
<reference evidence="2" key="1">
    <citation type="submission" date="2016-04" db="EMBL/GenBank/DDBJ databases">
        <authorList>
            <person name="Evans L.H."/>
            <person name="Alamgir A."/>
            <person name="Owens N."/>
            <person name="Weber N.D."/>
            <person name="Virtaneva K."/>
            <person name="Barbian K."/>
            <person name="Babar A."/>
            <person name="Rosenke K."/>
        </authorList>
    </citation>
    <scope>NUCLEOTIDE SEQUENCE</scope>
    <source>
        <strain evidence="2">86</strain>
    </source>
</reference>
<keyword evidence="1" id="KW-0732">Signal</keyword>
<sequence>MKKRKLLSLLLALALAAGLAVPAFAAEEAEVQLPSPWAVESLADSYALGLVDDNYTSYIQSPLTADDLSALTAVVAGKLALLGLAANTQPASELVIDTTRGGVMNALYQEAAAYALPGIENAPTGYLTALGVVKGGANGDLMLDRQCSYQEAMVLAQRLILALYDQTDAGSKGLLWKATNGGNTLYLLGTIHMDRSNVYPFHKSLRDAIASSQEVIFEVDLNDVEGMAEFAALQTYNDGTGLKDHISAELYADTVNGFSMLGMTEEPVNAYKPWVLMLMLNNYFTTDDSTGDTAMAVDVYINALAVNSGKTIGAVENLAFQGGIFDNLSHEYQTEGLAAYLAMLKSSLSGEEPTDDEQQAIQDALAAQSQTYDDMMAAWKDSDPDAMSAILDKAAVVKSDDEMSARLFTDRDPNMIKAAAAYLETEGENTFFLAVGAGHMLDPGGIVSGLRELGYTVELVK</sequence>
<organism evidence="2">
    <name type="scientific">uncultured Eubacteriales bacterium</name>
    <dbReference type="NCBI Taxonomy" id="172733"/>
    <lineage>
        <taxon>Bacteria</taxon>
        <taxon>Bacillati</taxon>
        <taxon>Bacillota</taxon>
        <taxon>Clostridia</taxon>
        <taxon>Eubacteriales</taxon>
        <taxon>environmental samples</taxon>
    </lineage>
</organism>
<proteinExistence type="predicted"/>
<feature type="chain" id="PRO_5012103479" description="TraB family" evidence="1">
    <location>
        <begin position="26"/>
        <end position="461"/>
    </location>
</feature>
<dbReference type="InterPro" id="IPR047111">
    <property type="entry name" value="YbaP-like"/>
</dbReference>
<accession>A0A212KDX4</accession>
<dbReference type="PANTHER" id="PTHR40590">
    <property type="entry name" value="CYTOPLASMIC PROTEIN-RELATED"/>
    <property type="match status" value="1"/>
</dbReference>
<feature type="signal peptide" evidence="1">
    <location>
        <begin position="1"/>
        <end position="25"/>
    </location>
</feature>
<dbReference type="InterPro" id="IPR002816">
    <property type="entry name" value="TraB/PrgY/GumN_fam"/>
</dbReference>